<evidence type="ECO:0000313" key="3">
    <source>
        <dbReference type="EMBL" id="UOR13486.1"/>
    </source>
</evidence>
<organism evidence="3 4">
    <name type="scientific">Halobacillus amylolyticus</name>
    <dbReference type="NCBI Taxonomy" id="2932259"/>
    <lineage>
        <taxon>Bacteria</taxon>
        <taxon>Bacillati</taxon>
        <taxon>Bacillota</taxon>
        <taxon>Bacilli</taxon>
        <taxon>Bacillales</taxon>
        <taxon>Bacillaceae</taxon>
        <taxon>Halobacillus</taxon>
    </lineage>
</organism>
<dbReference type="RefSeq" id="WP_245035133.1">
    <property type="nucleotide sequence ID" value="NZ_CP095075.1"/>
</dbReference>
<reference evidence="3" key="1">
    <citation type="submission" date="2022-04" db="EMBL/GenBank/DDBJ databases">
        <title>Halobacillus sp. isolated from saltern.</title>
        <authorList>
            <person name="Won M."/>
            <person name="Lee C.-M."/>
            <person name="Woen H.-Y."/>
            <person name="Kwon S.-W."/>
        </authorList>
    </citation>
    <scope>NUCLEOTIDE SEQUENCE</scope>
    <source>
        <strain evidence="3">SSHM10-5</strain>
    </source>
</reference>
<evidence type="ECO:0000259" key="2">
    <source>
        <dbReference type="PROSITE" id="PS51084"/>
    </source>
</evidence>
<dbReference type="PANTHER" id="PTHR42997:SF1">
    <property type="entry name" value="AP-4-A PHOSPHORYLASE"/>
    <property type="match status" value="1"/>
</dbReference>
<feature type="short sequence motif" description="Histidine triad motif" evidence="1">
    <location>
        <begin position="101"/>
        <end position="105"/>
    </location>
</feature>
<dbReference type="Gene3D" id="3.30.428.10">
    <property type="entry name" value="HIT-like"/>
    <property type="match status" value="1"/>
</dbReference>
<gene>
    <name evidence="3" type="ORF">MUO15_08545</name>
</gene>
<feature type="domain" description="HIT" evidence="2">
    <location>
        <begin position="7"/>
        <end position="116"/>
    </location>
</feature>
<evidence type="ECO:0000313" key="4">
    <source>
        <dbReference type="Proteomes" id="UP000830326"/>
    </source>
</evidence>
<dbReference type="PROSITE" id="PS51084">
    <property type="entry name" value="HIT_2"/>
    <property type="match status" value="1"/>
</dbReference>
<proteinExistence type="predicted"/>
<accession>A0ABY4HG27</accession>
<dbReference type="Proteomes" id="UP000830326">
    <property type="component" value="Chromosome"/>
</dbReference>
<sequence length="135" mass="15442">MNMENTCPLCHLKGDADQQIIFENETCYFIQKESEQHVLEGSGLIIPKTHTETVFDLSAKQWSDSQQLLKKAKERLDELHSPDGYSVGWNTGETGGQSIPHAHLHVIPRYQDEPYAGKGIRYWIKQSNNARKMTK</sequence>
<dbReference type="EMBL" id="CP095075">
    <property type="protein sequence ID" value="UOR13486.1"/>
    <property type="molecule type" value="Genomic_DNA"/>
</dbReference>
<protein>
    <submittedName>
        <fullName evidence="3">HIT family protein</fullName>
    </submittedName>
</protein>
<dbReference type="Pfam" id="PF01230">
    <property type="entry name" value="HIT"/>
    <property type="match status" value="1"/>
</dbReference>
<dbReference type="PANTHER" id="PTHR42997">
    <property type="entry name" value="HIT FAMILY HYDROLASE"/>
    <property type="match status" value="1"/>
</dbReference>
<dbReference type="InterPro" id="IPR011146">
    <property type="entry name" value="HIT-like"/>
</dbReference>
<name>A0ABY4HG27_9BACI</name>
<keyword evidence="4" id="KW-1185">Reference proteome</keyword>
<dbReference type="SUPFAM" id="SSF54197">
    <property type="entry name" value="HIT-like"/>
    <property type="match status" value="1"/>
</dbReference>
<dbReference type="InterPro" id="IPR052908">
    <property type="entry name" value="AP-4-A_phosphorylase"/>
</dbReference>
<evidence type="ECO:0000256" key="1">
    <source>
        <dbReference type="PROSITE-ProRule" id="PRU00464"/>
    </source>
</evidence>
<dbReference type="InterPro" id="IPR036265">
    <property type="entry name" value="HIT-like_sf"/>
</dbReference>